<dbReference type="GO" id="GO:0016020">
    <property type="term" value="C:membrane"/>
    <property type="evidence" value="ECO:0007669"/>
    <property type="project" value="UniProtKB-SubCell"/>
</dbReference>
<evidence type="ECO:0000256" key="8">
    <source>
        <dbReference type="SAM" id="Phobius"/>
    </source>
</evidence>
<feature type="transmembrane region" description="Helical" evidence="8">
    <location>
        <begin position="219"/>
        <end position="243"/>
    </location>
</feature>
<feature type="transmembrane region" description="Helical" evidence="8">
    <location>
        <begin position="77"/>
        <end position="93"/>
    </location>
</feature>
<keyword evidence="10" id="KW-1185">Reference proteome</keyword>
<keyword evidence="7 8" id="KW-0472">Membrane</keyword>
<dbReference type="OrthoDB" id="1891864at2"/>
<feature type="transmembrane region" description="Helical" evidence="8">
    <location>
        <begin position="142"/>
        <end position="165"/>
    </location>
</feature>
<dbReference type="STRING" id="1499688.BN000_01178"/>
<evidence type="ECO:0000256" key="6">
    <source>
        <dbReference type="ARBA" id="ARBA00022989"/>
    </source>
</evidence>
<comment type="similarity">
    <text evidence="2">Belongs to the amino acid-polyamine-organocation (APC) superfamily. Spore germination protein (SGP) (TC 2.A.3.9) family.</text>
</comment>
<feature type="transmembrane region" description="Helical" evidence="8">
    <location>
        <begin position="113"/>
        <end position="130"/>
    </location>
</feature>
<keyword evidence="5 8" id="KW-0812">Transmembrane</keyword>
<dbReference type="PANTHER" id="PTHR34975">
    <property type="entry name" value="SPORE GERMINATION PROTEIN A2"/>
    <property type="match status" value="1"/>
</dbReference>
<evidence type="ECO:0000256" key="4">
    <source>
        <dbReference type="ARBA" id="ARBA00022544"/>
    </source>
</evidence>
<proteinExistence type="inferred from homology"/>
<comment type="subcellular location">
    <subcellularLocation>
        <location evidence="1">Membrane</location>
        <topology evidence="1">Multi-pass membrane protein</topology>
    </subcellularLocation>
</comment>
<keyword evidence="4" id="KW-0309">Germination</keyword>
<keyword evidence="3" id="KW-0813">Transport</keyword>
<evidence type="ECO:0000313" key="10">
    <source>
        <dbReference type="Proteomes" id="UP000199087"/>
    </source>
</evidence>
<evidence type="ECO:0000256" key="5">
    <source>
        <dbReference type="ARBA" id="ARBA00022692"/>
    </source>
</evidence>
<evidence type="ECO:0000256" key="7">
    <source>
        <dbReference type="ARBA" id="ARBA00023136"/>
    </source>
</evidence>
<keyword evidence="6 8" id="KW-1133">Transmembrane helix</keyword>
<evidence type="ECO:0000313" key="9">
    <source>
        <dbReference type="EMBL" id="CRK81278.1"/>
    </source>
</evidence>
<feature type="transmembrane region" description="Helical" evidence="8">
    <location>
        <begin position="269"/>
        <end position="294"/>
    </location>
</feature>
<accession>A0A0U1NU60</accession>
<feature type="transmembrane region" description="Helical" evidence="8">
    <location>
        <begin position="338"/>
        <end position="358"/>
    </location>
</feature>
<dbReference type="RefSeq" id="WP_090632073.1">
    <property type="nucleotide sequence ID" value="NZ_CVRB01000001.1"/>
</dbReference>
<gene>
    <name evidence="9" type="ORF">BN000_01178</name>
</gene>
<dbReference type="PANTHER" id="PTHR34975:SF2">
    <property type="entry name" value="SPORE GERMINATION PROTEIN A2"/>
    <property type="match status" value="1"/>
</dbReference>
<evidence type="ECO:0000256" key="3">
    <source>
        <dbReference type="ARBA" id="ARBA00022448"/>
    </source>
</evidence>
<name>A0A0U1NU60_9BACI</name>
<reference evidence="10" key="1">
    <citation type="submission" date="2015-05" db="EMBL/GenBank/DDBJ databases">
        <authorList>
            <person name="Urmite Genomes"/>
        </authorList>
    </citation>
    <scope>NUCLEOTIDE SEQUENCE [LARGE SCALE GENOMIC DNA]</scope>
    <source>
        <strain evidence="10">LF1</strain>
    </source>
</reference>
<evidence type="ECO:0000256" key="1">
    <source>
        <dbReference type="ARBA" id="ARBA00004141"/>
    </source>
</evidence>
<dbReference type="GO" id="GO:0009847">
    <property type="term" value="P:spore germination"/>
    <property type="evidence" value="ECO:0007669"/>
    <property type="project" value="InterPro"/>
</dbReference>
<dbReference type="InterPro" id="IPR004761">
    <property type="entry name" value="Spore_GerAB"/>
</dbReference>
<dbReference type="EMBL" id="CVRB01000001">
    <property type="protein sequence ID" value="CRK81278.1"/>
    <property type="molecule type" value="Genomic_DNA"/>
</dbReference>
<feature type="transmembrane region" description="Helical" evidence="8">
    <location>
        <begin position="306"/>
        <end position="326"/>
    </location>
</feature>
<feature type="transmembrane region" description="Helical" evidence="8">
    <location>
        <begin position="185"/>
        <end position="207"/>
    </location>
</feature>
<feature type="transmembrane region" description="Helical" evidence="8">
    <location>
        <begin position="12"/>
        <end position="30"/>
    </location>
</feature>
<dbReference type="Pfam" id="PF03845">
    <property type="entry name" value="Spore_permease"/>
    <property type="match status" value="1"/>
</dbReference>
<feature type="transmembrane region" description="Helical" evidence="8">
    <location>
        <begin position="36"/>
        <end position="57"/>
    </location>
</feature>
<dbReference type="NCBIfam" id="TIGR00912">
    <property type="entry name" value="2A0309"/>
    <property type="match status" value="1"/>
</dbReference>
<protein>
    <submittedName>
        <fullName evidence="9">Spore germination protein (Amino acid permease)</fullName>
    </submittedName>
</protein>
<dbReference type="AlphaFoldDB" id="A0A0U1NU60"/>
<organism evidence="9 10">
    <name type="scientific">Neobacillus massiliamazoniensis</name>
    <dbReference type="NCBI Taxonomy" id="1499688"/>
    <lineage>
        <taxon>Bacteria</taxon>
        <taxon>Bacillati</taxon>
        <taxon>Bacillota</taxon>
        <taxon>Bacilli</taxon>
        <taxon>Bacillales</taxon>
        <taxon>Bacillaceae</taxon>
        <taxon>Neobacillus</taxon>
    </lineage>
</organism>
<evidence type="ECO:0000256" key="2">
    <source>
        <dbReference type="ARBA" id="ARBA00007998"/>
    </source>
</evidence>
<sequence length="374" mass="41943">MEKVKITSGQLFAIMVLFELGSALVIGLGMDAKKDAWLAILFGWVGGVIILGIYMYLFLQYPTLPLTGYLQKILGKYIGWFLGLIYIMYFIYLSSRVLRDFGELLISSAYDQTPLFVINSLMIVTIAYVLHKGIEAFVRTGWILFLMMLTLGLLGIILIFISGIADMKNLLPILEKGWKPVLNTAFPLTFTFPFGEMIIFTMILPYLNKPQQAVKLGYAAITGSAIVLMVATITNIAVLGVNISSRATFPLLLTIGKVNIMNLLQRLDMMVILTLIIGGFIKISLFYYAAVMGTSDLFKVKKHRRLIFPTGMIILFSSMQIAHNFTDHLIEGLKVVPIYLHLPLQTGIPLLLLAISWFRKQWNTKHSKSAPQKS</sequence>
<dbReference type="Proteomes" id="UP000199087">
    <property type="component" value="Unassembled WGS sequence"/>
</dbReference>